<dbReference type="OrthoDB" id="8944505at2759"/>
<comment type="similarity">
    <text evidence="1">Belongs to the short-chain dehydrogenases/reductases (SDR) family.</text>
</comment>
<name>A0A6P6KLE3_CARAU</name>
<keyword evidence="3" id="KW-1185">Reference proteome</keyword>
<dbReference type="Proteomes" id="UP000515129">
    <property type="component" value="Chromosome 34"/>
</dbReference>
<sequence length="127" mass="14074">MPAAVMLVPDGQTEDGFETHFATNCLGHFLLTRLLLDSLVHSGNDGWCSRVFSISSSAHYAAGAGLQDLLSILRLKVQLMFLWIWKELVDVVCVKVSRSSPQQRLTMKIFRLDSGETPAILQDSLLV</sequence>
<reference evidence="4" key="1">
    <citation type="submission" date="2025-08" db="UniProtKB">
        <authorList>
            <consortium name="RefSeq"/>
        </authorList>
    </citation>
    <scope>IDENTIFICATION</scope>
    <source>
        <strain evidence="4">Wakin</strain>
        <tissue evidence="4">Muscle</tissue>
    </source>
</reference>
<dbReference type="InterPro" id="IPR036291">
    <property type="entry name" value="NAD(P)-bd_dom_sf"/>
</dbReference>
<dbReference type="KEGG" id="caua:113052884"/>
<evidence type="ECO:0000313" key="4">
    <source>
        <dbReference type="RefSeq" id="XP_026073119.1"/>
    </source>
</evidence>
<organism evidence="3 4">
    <name type="scientific">Carassius auratus</name>
    <name type="common">Goldfish</name>
    <dbReference type="NCBI Taxonomy" id="7957"/>
    <lineage>
        <taxon>Eukaryota</taxon>
        <taxon>Metazoa</taxon>
        <taxon>Chordata</taxon>
        <taxon>Craniata</taxon>
        <taxon>Vertebrata</taxon>
        <taxon>Euteleostomi</taxon>
        <taxon>Actinopterygii</taxon>
        <taxon>Neopterygii</taxon>
        <taxon>Teleostei</taxon>
        <taxon>Ostariophysi</taxon>
        <taxon>Cypriniformes</taxon>
        <taxon>Cyprinidae</taxon>
        <taxon>Cyprininae</taxon>
        <taxon>Carassius</taxon>
    </lineage>
</organism>
<dbReference type="AlphaFoldDB" id="A0A6P6KLE3"/>
<evidence type="ECO:0000256" key="1">
    <source>
        <dbReference type="ARBA" id="ARBA00006484"/>
    </source>
</evidence>
<dbReference type="Gene3D" id="3.40.50.720">
    <property type="entry name" value="NAD(P)-binding Rossmann-like Domain"/>
    <property type="match status" value="1"/>
</dbReference>
<dbReference type="RefSeq" id="XP_026073119.1">
    <property type="nucleotide sequence ID" value="XM_026217334.1"/>
</dbReference>
<keyword evidence="2" id="KW-0560">Oxidoreductase</keyword>
<accession>A0A6P6KLE3</accession>
<protein>
    <submittedName>
        <fullName evidence="4">Dehydrogenase/reductase SDR family member on chromosome X-like isoform X1</fullName>
    </submittedName>
</protein>
<dbReference type="GeneID" id="113052884"/>
<evidence type="ECO:0000256" key="2">
    <source>
        <dbReference type="ARBA" id="ARBA00023002"/>
    </source>
</evidence>
<proteinExistence type="inferred from homology"/>
<dbReference type="GO" id="GO:0016491">
    <property type="term" value="F:oxidoreductase activity"/>
    <property type="evidence" value="ECO:0007669"/>
    <property type="project" value="UniProtKB-KW"/>
</dbReference>
<evidence type="ECO:0000313" key="3">
    <source>
        <dbReference type="Proteomes" id="UP000515129"/>
    </source>
</evidence>
<gene>
    <name evidence="4" type="primary">LOC113052884</name>
</gene>
<dbReference type="PANTHER" id="PTHR24320">
    <property type="entry name" value="RETINOL DEHYDROGENASE"/>
    <property type="match status" value="1"/>
</dbReference>
<dbReference type="PANTHER" id="PTHR24320:SF264">
    <property type="entry name" value="DEHYDROGENASE_REDUCTASE SDR FAMILY MEMBER ON CHROMOSOME X"/>
    <property type="match status" value="1"/>
</dbReference>
<dbReference type="SUPFAM" id="SSF51735">
    <property type="entry name" value="NAD(P)-binding Rossmann-fold domains"/>
    <property type="match status" value="1"/>
</dbReference>